<sequence>MNEKSFTSLLLNKFESFETLPEAVKNELIYLFATKNIDLFVEGSEDVISWFKAHSLFEPLFKGATSDKVVLGFTEDAKHKVTIVNVWDGSYCVILDTYPIIASDYRDVATNVAAQLKASVGSIHEPDVDVLTSDLEAMGVDIDFWNYDDIAKWFANRQDQ</sequence>
<keyword evidence="2" id="KW-1185">Reference proteome</keyword>
<proteinExistence type="predicted"/>
<protein>
    <submittedName>
        <fullName evidence="1">Uncharacterized protein</fullName>
    </submittedName>
</protein>
<evidence type="ECO:0000313" key="1">
    <source>
        <dbReference type="EMBL" id="MEZ8719732.1"/>
    </source>
</evidence>
<dbReference type="Proteomes" id="UP001570071">
    <property type="component" value="Unassembled WGS sequence"/>
</dbReference>
<name>A0ABV4MRG6_9VIBR</name>
<organism evidence="1 2">
    <name type="scientific">Vibrio pomeroyi</name>
    <dbReference type="NCBI Taxonomy" id="198832"/>
    <lineage>
        <taxon>Bacteria</taxon>
        <taxon>Pseudomonadati</taxon>
        <taxon>Pseudomonadota</taxon>
        <taxon>Gammaproteobacteria</taxon>
        <taxon>Vibrionales</taxon>
        <taxon>Vibrionaceae</taxon>
        <taxon>Vibrio</taxon>
    </lineage>
</organism>
<reference evidence="1 2" key="1">
    <citation type="journal article" date="2024" name="ISME J.">
        <title>Tailless and filamentous prophages are predominant in marine Vibrio.</title>
        <authorList>
            <person name="Steensen K."/>
            <person name="Seneca J."/>
            <person name="Bartlau N."/>
            <person name="Yu X.A."/>
            <person name="Hussain F.A."/>
            <person name="Polz M.F."/>
        </authorList>
    </citation>
    <scope>NUCLEOTIDE SEQUENCE [LARGE SCALE GENOMIC DNA]</scope>
    <source>
        <strain evidence="1 2">10N.239.312.F12</strain>
    </source>
</reference>
<dbReference type="EMBL" id="JBFSSG010000001">
    <property type="protein sequence ID" value="MEZ8719732.1"/>
    <property type="molecule type" value="Genomic_DNA"/>
</dbReference>
<dbReference type="RefSeq" id="WP_269336670.1">
    <property type="nucleotide sequence ID" value="NZ_JBFSSG010000001.1"/>
</dbReference>
<accession>A0ABV4MRG6</accession>
<gene>
    <name evidence="1" type="ORF">AB6D66_01545</name>
</gene>
<evidence type="ECO:0000313" key="2">
    <source>
        <dbReference type="Proteomes" id="UP001570071"/>
    </source>
</evidence>
<comment type="caution">
    <text evidence="1">The sequence shown here is derived from an EMBL/GenBank/DDBJ whole genome shotgun (WGS) entry which is preliminary data.</text>
</comment>